<dbReference type="GO" id="GO:0019752">
    <property type="term" value="P:carboxylic acid metabolic process"/>
    <property type="evidence" value="ECO:0007669"/>
    <property type="project" value="InterPro"/>
</dbReference>
<dbReference type="SUPFAM" id="SSF53383">
    <property type="entry name" value="PLP-dependent transferases"/>
    <property type="match status" value="1"/>
</dbReference>
<dbReference type="InterPro" id="IPR015421">
    <property type="entry name" value="PyrdxlP-dep_Trfase_major"/>
</dbReference>
<keyword evidence="8" id="KW-0032">Aminotransferase</keyword>
<dbReference type="Gene3D" id="3.40.640.10">
    <property type="entry name" value="Type I PLP-dependent aspartate aminotransferase-like (Major domain)"/>
    <property type="match status" value="1"/>
</dbReference>
<comment type="similarity">
    <text evidence="2 7">Belongs to the group II decarboxylase family.</text>
</comment>
<evidence type="ECO:0000256" key="6">
    <source>
        <dbReference type="PIRSR" id="PIRSR602129-50"/>
    </source>
</evidence>
<dbReference type="AlphaFoldDB" id="A0A895YIE1"/>
<feature type="modified residue" description="N6-(pyridoxal phosphate)lysine" evidence="6">
    <location>
        <position position="290"/>
    </location>
</feature>
<reference evidence="8" key="1">
    <citation type="submission" date="2021-02" db="EMBL/GenBank/DDBJ databases">
        <title>Natrosporangium hydrolyticum gen. nov., sp. nov, a haloalkaliphilic actinobacterium from a soda solonchak soil.</title>
        <authorList>
            <person name="Sorokin D.Y."/>
            <person name="Khijniak T.V."/>
            <person name="Zakharycheva A.P."/>
            <person name="Boueva O.V."/>
            <person name="Ariskina E.V."/>
            <person name="Hahnke R.L."/>
            <person name="Bunk B."/>
            <person name="Sproer C."/>
            <person name="Schumann P."/>
            <person name="Evtushenko L.I."/>
            <person name="Kublanov I.V."/>
        </authorList>
    </citation>
    <scope>NUCLEOTIDE SEQUENCE</scope>
    <source>
        <strain evidence="8">DSM 106523</strain>
    </source>
</reference>
<evidence type="ECO:0000313" key="9">
    <source>
        <dbReference type="Proteomes" id="UP000662857"/>
    </source>
</evidence>
<gene>
    <name evidence="8" type="ORF">JQS43_14035</name>
</gene>
<keyword evidence="9" id="KW-1185">Reference proteome</keyword>
<dbReference type="Gene3D" id="3.90.1150.10">
    <property type="entry name" value="Aspartate Aminotransferase, domain 1"/>
    <property type="match status" value="1"/>
</dbReference>
<dbReference type="Pfam" id="PF00282">
    <property type="entry name" value="Pyridoxal_deC"/>
    <property type="match status" value="1"/>
</dbReference>
<evidence type="ECO:0000256" key="5">
    <source>
        <dbReference type="ARBA" id="ARBA00023239"/>
    </source>
</evidence>
<accession>A0A895YIE1</accession>
<proteinExistence type="inferred from homology"/>
<dbReference type="InterPro" id="IPR002129">
    <property type="entry name" value="PyrdxlP-dep_de-COase"/>
</dbReference>
<keyword evidence="4 6" id="KW-0663">Pyridoxal phosphate</keyword>
<sequence>MDSYRACVDQTTALLAERVRSLQRPYSGASLAQLQAMVDQIDLDHPLPEPADALQEVARLYLDHAVWFHEPTYLAHLNCPVAIPALSAEALLAAVNSSVDTYDQSTTGTLIEQRIIDWTASRLGFGPAADGIFTSGGTQSNLHGLLLAREQCLAGLPGDRHTELARLRVLATDQSHFSVGKAAALLGLSDNAVVTVATDPLGRLDPAALGGRLKELRAAGLVPMAVVATAGTTDLGRIDPLPDVADHCRAQSVWLHVDAAYGCGLLVSPRRRRLLDGIEQADSVTIDFHKSFFQPVSASAIVVRDRLTMRRISVHADYLNPRGAPVPNQVDKSLQTTRRFDALKVWMTLRTLGADQLGEMFDRVIDLADDSYRLLLRDADFEVAGAPTLSTVLFRYRPPGLAADDCDRLLPQLRDRLFADGSAIVAGTTVAGRYWLKFTLLNPDTQLDQVRQVLELIRDTGRALLAHSDTATPEVYVDAHA</sequence>
<dbReference type="GO" id="GO:0005737">
    <property type="term" value="C:cytoplasm"/>
    <property type="evidence" value="ECO:0007669"/>
    <property type="project" value="TreeGrafter"/>
</dbReference>
<dbReference type="CDD" id="cd06450">
    <property type="entry name" value="DOPA_deC_like"/>
    <property type="match status" value="1"/>
</dbReference>
<dbReference type="PANTHER" id="PTHR45677">
    <property type="entry name" value="GLUTAMATE DECARBOXYLASE-RELATED"/>
    <property type="match status" value="1"/>
</dbReference>
<dbReference type="InterPro" id="IPR010977">
    <property type="entry name" value="Aromatic_deC"/>
</dbReference>
<organism evidence="8 9">
    <name type="scientific">Natronosporangium hydrolyticum</name>
    <dbReference type="NCBI Taxonomy" id="2811111"/>
    <lineage>
        <taxon>Bacteria</taxon>
        <taxon>Bacillati</taxon>
        <taxon>Actinomycetota</taxon>
        <taxon>Actinomycetes</taxon>
        <taxon>Micromonosporales</taxon>
        <taxon>Micromonosporaceae</taxon>
        <taxon>Natronosporangium</taxon>
    </lineage>
</organism>
<dbReference type="KEGG" id="nhy:JQS43_14035"/>
<dbReference type="GO" id="GO:0030170">
    <property type="term" value="F:pyridoxal phosphate binding"/>
    <property type="evidence" value="ECO:0007669"/>
    <property type="project" value="InterPro"/>
</dbReference>
<dbReference type="GO" id="GO:0008483">
    <property type="term" value="F:transaminase activity"/>
    <property type="evidence" value="ECO:0007669"/>
    <property type="project" value="UniProtKB-KW"/>
</dbReference>
<dbReference type="Gene3D" id="1.20.1650.10">
    <property type="entry name" value="PLP-dependent transferases"/>
    <property type="match status" value="1"/>
</dbReference>
<name>A0A895YIE1_9ACTN</name>
<evidence type="ECO:0000313" key="8">
    <source>
        <dbReference type="EMBL" id="QSB17321.1"/>
    </source>
</evidence>
<dbReference type="PANTHER" id="PTHR45677:SF8">
    <property type="entry name" value="CYSTEINE SULFINIC ACID DECARBOXYLASE"/>
    <property type="match status" value="1"/>
</dbReference>
<dbReference type="EMBL" id="CP070499">
    <property type="protein sequence ID" value="QSB17321.1"/>
    <property type="molecule type" value="Genomic_DNA"/>
</dbReference>
<keyword evidence="5 7" id="KW-0456">Lyase</keyword>
<dbReference type="GO" id="GO:0004058">
    <property type="term" value="F:aromatic-L-amino-acid decarboxylase activity"/>
    <property type="evidence" value="ECO:0007669"/>
    <property type="project" value="UniProtKB-ARBA"/>
</dbReference>
<dbReference type="GO" id="GO:0006520">
    <property type="term" value="P:amino acid metabolic process"/>
    <property type="evidence" value="ECO:0007669"/>
    <property type="project" value="InterPro"/>
</dbReference>
<evidence type="ECO:0000256" key="7">
    <source>
        <dbReference type="RuleBase" id="RU000382"/>
    </source>
</evidence>
<comment type="cofactor">
    <cofactor evidence="1 6 7">
        <name>pyridoxal 5'-phosphate</name>
        <dbReference type="ChEBI" id="CHEBI:597326"/>
    </cofactor>
</comment>
<dbReference type="InterPro" id="IPR015422">
    <property type="entry name" value="PyrdxlP-dep_Trfase_small"/>
</dbReference>
<dbReference type="Proteomes" id="UP000662857">
    <property type="component" value="Chromosome"/>
</dbReference>
<evidence type="ECO:0000256" key="1">
    <source>
        <dbReference type="ARBA" id="ARBA00001933"/>
    </source>
</evidence>
<evidence type="ECO:0000256" key="4">
    <source>
        <dbReference type="ARBA" id="ARBA00022898"/>
    </source>
</evidence>
<evidence type="ECO:0000256" key="3">
    <source>
        <dbReference type="ARBA" id="ARBA00022793"/>
    </source>
</evidence>
<dbReference type="PRINTS" id="PR00800">
    <property type="entry name" value="YHDCRBOXLASE"/>
</dbReference>
<protein>
    <submittedName>
        <fullName evidence="8">Aspartate aminotransferase family protein</fullName>
    </submittedName>
</protein>
<dbReference type="InterPro" id="IPR015424">
    <property type="entry name" value="PyrdxlP-dep_Trfase"/>
</dbReference>
<keyword evidence="3" id="KW-0210">Decarboxylase</keyword>
<keyword evidence="8" id="KW-0808">Transferase</keyword>
<evidence type="ECO:0000256" key="2">
    <source>
        <dbReference type="ARBA" id="ARBA00009533"/>
    </source>
</evidence>